<evidence type="ECO:0000313" key="2">
    <source>
        <dbReference type="EMBL" id="THZ20606.1"/>
    </source>
</evidence>
<comment type="caution">
    <text evidence="2">The sequence shown here is derived from an EMBL/GenBank/DDBJ whole genome shotgun (WGS) entry which is preliminary data.</text>
</comment>
<dbReference type="Proteomes" id="UP000308005">
    <property type="component" value="Unassembled WGS sequence"/>
</dbReference>
<feature type="compositionally biased region" description="Polar residues" evidence="1">
    <location>
        <begin position="60"/>
        <end position="83"/>
    </location>
</feature>
<evidence type="ECO:0000256" key="1">
    <source>
        <dbReference type="SAM" id="MobiDB-lite"/>
    </source>
</evidence>
<feature type="compositionally biased region" description="Low complexity" evidence="1">
    <location>
        <begin position="30"/>
        <end position="52"/>
    </location>
</feature>
<protein>
    <submittedName>
        <fullName evidence="2">Uncharacterized protein</fullName>
    </submittedName>
</protein>
<evidence type="ECO:0000313" key="3">
    <source>
        <dbReference type="Proteomes" id="UP000308005"/>
    </source>
</evidence>
<accession>A0A4S9T9S7</accession>
<gene>
    <name evidence="2" type="ORF">D6C91_04684</name>
</gene>
<sequence>MASSPSSLSSANDVLTLHSSDDQNRHTSPSSLDNQHHTSSSSSDNQDHTSASPSQDHFHTSLSALDGNCQTSQSPDTDRSNMVSPIEGTPTIASASVLETTKALQSRLGFLSLPPEIRNMIYGFLFTPVQDGTCWVVRAKFRDASLSGVRLPCYLCSNGSMHTICTSVYAQQITTATAYAAFTLPNKHIHSNIHQTCRAIMKESRASSLAHMLISTSYKFNSDGTIRRGFNQFLANMGSPTGAYLAGLSCTSHDGRSPKYEPDEYSSLSAFINEKRIKIGYLELKECWSGDSQPISMLEFFVDFLQSLDYKPATVRWQKGDFESDPSYKDEMNALNNVVGTWLEATSKSKAKKSYTKMPLLRNFLPQYFDQPQT</sequence>
<feature type="region of interest" description="Disordered" evidence="1">
    <location>
        <begin position="1"/>
        <end position="87"/>
    </location>
</feature>
<reference evidence="2 3" key="1">
    <citation type="submission" date="2018-10" db="EMBL/GenBank/DDBJ databases">
        <title>Fifty Aureobasidium pullulans genomes reveal a recombining polyextremotolerant generalist.</title>
        <authorList>
            <person name="Gostincar C."/>
            <person name="Turk M."/>
            <person name="Zajc J."/>
            <person name="Gunde-Cimerman N."/>
        </authorList>
    </citation>
    <scope>NUCLEOTIDE SEQUENCE [LARGE SCALE GENOMIC DNA]</scope>
    <source>
        <strain evidence="2 3">EXF-3863</strain>
    </source>
</reference>
<organism evidence="2 3">
    <name type="scientific">Aureobasidium pullulans</name>
    <name type="common">Black yeast</name>
    <name type="synonym">Pullularia pullulans</name>
    <dbReference type="NCBI Taxonomy" id="5580"/>
    <lineage>
        <taxon>Eukaryota</taxon>
        <taxon>Fungi</taxon>
        <taxon>Dikarya</taxon>
        <taxon>Ascomycota</taxon>
        <taxon>Pezizomycotina</taxon>
        <taxon>Dothideomycetes</taxon>
        <taxon>Dothideomycetidae</taxon>
        <taxon>Dothideales</taxon>
        <taxon>Saccotheciaceae</taxon>
        <taxon>Aureobasidium</taxon>
    </lineage>
</organism>
<proteinExistence type="predicted"/>
<dbReference type="EMBL" id="QZBM01000181">
    <property type="protein sequence ID" value="THZ20606.1"/>
    <property type="molecule type" value="Genomic_DNA"/>
</dbReference>
<feature type="compositionally biased region" description="Low complexity" evidence="1">
    <location>
        <begin position="1"/>
        <end position="10"/>
    </location>
</feature>
<dbReference type="AlphaFoldDB" id="A0A4S9T9S7"/>
<name>A0A4S9T9S7_AURPU</name>